<keyword evidence="4" id="KW-0732">Signal</keyword>
<evidence type="ECO:0000256" key="2">
    <source>
        <dbReference type="ARBA" id="ARBA00023157"/>
    </source>
</evidence>
<feature type="chain" id="PRO_5043698769" evidence="4">
    <location>
        <begin position="19"/>
        <end position="352"/>
    </location>
</feature>
<dbReference type="InterPro" id="IPR010636">
    <property type="entry name" value="Class_II_hydrophobin"/>
</dbReference>
<accession>A0AAV9XLN6</accession>
<organism evidence="5 6">
    <name type="scientific">Orbilia ellipsospora</name>
    <dbReference type="NCBI Taxonomy" id="2528407"/>
    <lineage>
        <taxon>Eukaryota</taxon>
        <taxon>Fungi</taxon>
        <taxon>Dikarya</taxon>
        <taxon>Ascomycota</taxon>
        <taxon>Pezizomycotina</taxon>
        <taxon>Orbiliomycetes</taxon>
        <taxon>Orbiliales</taxon>
        <taxon>Orbiliaceae</taxon>
        <taxon>Orbilia</taxon>
    </lineage>
</organism>
<feature type="region of interest" description="Disordered" evidence="3">
    <location>
        <begin position="104"/>
        <end position="146"/>
    </location>
</feature>
<dbReference type="CDD" id="cd23508">
    <property type="entry name" value="hydrophobin_II"/>
    <property type="match status" value="3"/>
</dbReference>
<proteinExistence type="inferred from homology"/>
<reference evidence="5 6" key="1">
    <citation type="submission" date="2019-10" db="EMBL/GenBank/DDBJ databases">
        <authorList>
            <person name="Palmer J.M."/>
        </authorList>
    </citation>
    <scope>NUCLEOTIDE SEQUENCE [LARGE SCALE GENOMIC DNA]</scope>
    <source>
        <strain evidence="5 6">TWF694</strain>
    </source>
</reference>
<comment type="caution">
    <text evidence="5">The sequence shown here is derived from an EMBL/GenBank/DDBJ whole genome shotgun (WGS) entry which is preliminary data.</text>
</comment>
<evidence type="ECO:0000313" key="6">
    <source>
        <dbReference type="Proteomes" id="UP001365542"/>
    </source>
</evidence>
<dbReference type="Gene3D" id="3.20.120.10">
    <property type="entry name" value="Hydrophobin"/>
    <property type="match status" value="3"/>
</dbReference>
<feature type="compositionally biased region" description="Gly residues" evidence="3">
    <location>
        <begin position="218"/>
        <end position="274"/>
    </location>
</feature>
<dbReference type="AlphaFoldDB" id="A0AAV9XLN6"/>
<evidence type="ECO:0000256" key="3">
    <source>
        <dbReference type="SAM" id="MobiDB-lite"/>
    </source>
</evidence>
<keyword evidence="2" id="KW-1015">Disulfide bond</keyword>
<dbReference type="GO" id="GO:0005576">
    <property type="term" value="C:extracellular region"/>
    <property type="evidence" value="ECO:0007669"/>
    <property type="project" value="InterPro"/>
</dbReference>
<dbReference type="InterPro" id="IPR036686">
    <property type="entry name" value="Class_II_Hydrophobin_sf"/>
</dbReference>
<feature type="signal peptide" evidence="4">
    <location>
        <begin position="1"/>
        <end position="18"/>
    </location>
</feature>
<feature type="compositionally biased region" description="Gly residues" evidence="3">
    <location>
        <begin position="121"/>
        <end position="146"/>
    </location>
</feature>
<evidence type="ECO:0000256" key="4">
    <source>
        <dbReference type="SAM" id="SignalP"/>
    </source>
</evidence>
<feature type="region of interest" description="Disordered" evidence="3">
    <location>
        <begin position="214"/>
        <end position="282"/>
    </location>
</feature>
<dbReference type="SUPFAM" id="SSF101751">
    <property type="entry name" value="Hydrophobin II, HfbII"/>
    <property type="match status" value="3"/>
</dbReference>
<evidence type="ECO:0000313" key="5">
    <source>
        <dbReference type="EMBL" id="KAK6540678.1"/>
    </source>
</evidence>
<dbReference type="EMBL" id="JAVHJO010000004">
    <property type="protein sequence ID" value="KAK6540678.1"/>
    <property type="molecule type" value="Genomic_DNA"/>
</dbReference>
<name>A0AAV9XLN6_9PEZI</name>
<sequence>MKIVTAILAAALSTRVSAIPRPLPQNTPGVFKCPAGLYSNPQCCSTDVLGIAGLDCKNPSSAPTSGDNFKSICAAAGKQPKCCSLPVAGQSLLCQDVIGGGNPGGSNPGGNNPGDNPPSGGNPGGNNPGGNNPGGNNPGGNNPGGGSKACPSGLYSQPQCCSSDVLGIAALDCATPSSNPTSVDQFKSLCSAAGKQAACCVVPVAGQSILCTEPRGGSSSGGSNPGGNNPGGNPPGGNNPGGNNPGGNNPGGNNPGGNNPGGNPGGNNPGGNNPGGNDSESPVCPKGLYSNPQCCSTDVLGLANLDCAYPSSSASPNSFKSACGAAGKQARCCAVPVAGQSLLCTDPLPSSN</sequence>
<dbReference type="Proteomes" id="UP001365542">
    <property type="component" value="Unassembled WGS sequence"/>
</dbReference>
<keyword evidence="6" id="KW-1185">Reference proteome</keyword>
<dbReference type="PANTHER" id="PTHR42341:SF1">
    <property type="entry name" value="HYDROPHOBIN"/>
    <property type="match status" value="1"/>
</dbReference>
<evidence type="ECO:0000256" key="1">
    <source>
        <dbReference type="ARBA" id="ARBA00009576"/>
    </source>
</evidence>
<dbReference type="Pfam" id="PF06766">
    <property type="entry name" value="Hydrophobin_2"/>
    <property type="match status" value="3"/>
</dbReference>
<comment type="similarity">
    <text evidence="1">Belongs to the cerato-ulmin hydrophobin family.</text>
</comment>
<gene>
    <name evidence="5" type="primary">TH1</name>
    <name evidence="5" type="ORF">TWF694_008071</name>
</gene>
<protein>
    <submittedName>
        <fullName evidence="5">Beta ketoadipyl CoA thiolase, th1</fullName>
    </submittedName>
</protein>
<dbReference type="PANTHER" id="PTHR42341">
    <property type="entry name" value="HYDROPHOBIN"/>
    <property type="match status" value="1"/>
</dbReference>